<evidence type="ECO:0000256" key="7">
    <source>
        <dbReference type="ARBA" id="ARBA00022692"/>
    </source>
</evidence>
<dbReference type="EMBL" id="BAFE01000003">
    <property type="protein sequence ID" value="GAB47130.1"/>
    <property type="molecule type" value="Genomic_DNA"/>
</dbReference>
<organism evidence="16 17">
    <name type="scientific">Mobilicoccus pelagius NBRC 104925</name>
    <dbReference type="NCBI Taxonomy" id="1089455"/>
    <lineage>
        <taxon>Bacteria</taxon>
        <taxon>Bacillati</taxon>
        <taxon>Actinomycetota</taxon>
        <taxon>Actinomycetes</taxon>
        <taxon>Micrococcales</taxon>
        <taxon>Dermatophilaceae</taxon>
        <taxon>Mobilicoccus</taxon>
    </lineage>
</organism>
<feature type="domain" description="HAMP" evidence="15">
    <location>
        <begin position="79"/>
        <end position="131"/>
    </location>
</feature>
<keyword evidence="9 16" id="KW-0418">Kinase</keyword>
<dbReference type="Gene3D" id="3.30.565.10">
    <property type="entry name" value="Histidine kinase-like ATPase, C-terminal domain"/>
    <property type="match status" value="1"/>
</dbReference>
<dbReference type="InterPro" id="IPR050980">
    <property type="entry name" value="2C_sensor_his_kinase"/>
</dbReference>
<evidence type="ECO:0000256" key="13">
    <source>
        <dbReference type="SAM" id="Phobius"/>
    </source>
</evidence>
<evidence type="ECO:0000256" key="2">
    <source>
        <dbReference type="ARBA" id="ARBA00004651"/>
    </source>
</evidence>
<keyword evidence="8" id="KW-0547">Nucleotide-binding</keyword>
<comment type="catalytic activity">
    <reaction evidence="1">
        <text>ATP + protein L-histidine = ADP + protein N-phospho-L-histidine.</text>
        <dbReference type="EC" id="2.7.13.3"/>
    </reaction>
</comment>
<feature type="transmembrane region" description="Helical" evidence="13">
    <location>
        <begin position="55"/>
        <end position="74"/>
    </location>
</feature>
<gene>
    <name evidence="16" type="ORF">MOPEL_003_01560</name>
</gene>
<feature type="transmembrane region" description="Helical" evidence="13">
    <location>
        <begin position="12"/>
        <end position="35"/>
    </location>
</feature>
<protein>
    <recommendedName>
        <fullName evidence="3">histidine kinase</fullName>
        <ecNumber evidence="3">2.7.13.3</ecNumber>
    </recommendedName>
</protein>
<dbReference type="Pfam" id="PF00512">
    <property type="entry name" value="HisKA"/>
    <property type="match status" value="1"/>
</dbReference>
<dbReference type="GO" id="GO:0005524">
    <property type="term" value="F:ATP binding"/>
    <property type="evidence" value="ECO:0007669"/>
    <property type="project" value="UniProtKB-KW"/>
</dbReference>
<evidence type="ECO:0000256" key="12">
    <source>
        <dbReference type="ARBA" id="ARBA00023012"/>
    </source>
</evidence>
<proteinExistence type="predicted"/>
<keyword evidence="12" id="KW-0902">Two-component regulatory system</keyword>
<evidence type="ECO:0000259" key="14">
    <source>
        <dbReference type="PROSITE" id="PS50109"/>
    </source>
</evidence>
<dbReference type="EC" id="2.7.13.3" evidence="3"/>
<comment type="subcellular location">
    <subcellularLocation>
        <location evidence="2">Cell membrane</location>
        <topology evidence="2">Multi-pass membrane protein</topology>
    </subcellularLocation>
</comment>
<evidence type="ECO:0000256" key="1">
    <source>
        <dbReference type="ARBA" id="ARBA00000085"/>
    </source>
</evidence>
<dbReference type="CDD" id="cd00082">
    <property type="entry name" value="HisKA"/>
    <property type="match status" value="1"/>
</dbReference>
<dbReference type="Gene3D" id="1.10.287.130">
    <property type="match status" value="1"/>
</dbReference>
<evidence type="ECO:0000313" key="16">
    <source>
        <dbReference type="EMBL" id="GAB47130.1"/>
    </source>
</evidence>
<evidence type="ECO:0000259" key="15">
    <source>
        <dbReference type="PROSITE" id="PS50885"/>
    </source>
</evidence>
<dbReference type="InterPro" id="IPR036890">
    <property type="entry name" value="HATPase_C_sf"/>
</dbReference>
<keyword evidence="17" id="KW-1185">Reference proteome</keyword>
<sequence>MEGALLRSTLLTVAFAVAMLGIPMLFLGLLVLGRMPQGSDQLVQVTQAGNGTELLVAYVLFFALVAVVGAVLIARHQARRFSVPLAELADQAERLGAGAARYDPVPSGLPEIDRVAAALAGTATQWQRILSTERQFASDASHQLRTPLTAVLMRLEEISLTDDIEVAREEAGVAIEQVERLNVTVDELLARARHGSAGAPRPTSVDAVLAALLREWAPQFERCSRSVKVEGDRGLMVVATPIALSQVLATLLENALVHGKGIVDVEVRRAGPSVVLEVRNSGWVPREIAGRVFERSVSTSSTGLGLGLARDLAEKYGGRLDLVSAHDPVVFALFMSAADVSAPTARQVVADAG</sequence>
<evidence type="ECO:0000256" key="10">
    <source>
        <dbReference type="ARBA" id="ARBA00022840"/>
    </source>
</evidence>
<accession>H5UN22</accession>
<dbReference type="PANTHER" id="PTHR44936">
    <property type="entry name" value="SENSOR PROTEIN CREC"/>
    <property type="match status" value="1"/>
</dbReference>
<evidence type="ECO:0000256" key="8">
    <source>
        <dbReference type="ARBA" id="ARBA00022741"/>
    </source>
</evidence>
<keyword evidence="13" id="KW-0472">Membrane</keyword>
<dbReference type="Proteomes" id="UP000004367">
    <property type="component" value="Unassembled WGS sequence"/>
</dbReference>
<keyword evidence="7 13" id="KW-0812">Transmembrane</keyword>
<dbReference type="PANTHER" id="PTHR44936:SF9">
    <property type="entry name" value="SENSOR PROTEIN CREC"/>
    <property type="match status" value="1"/>
</dbReference>
<evidence type="ECO:0000256" key="11">
    <source>
        <dbReference type="ARBA" id="ARBA00022989"/>
    </source>
</evidence>
<dbReference type="InterPro" id="IPR003661">
    <property type="entry name" value="HisK_dim/P_dom"/>
</dbReference>
<dbReference type="SMART" id="SM00388">
    <property type="entry name" value="HisKA"/>
    <property type="match status" value="1"/>
</dbReference>
<evidence type="ECO:0000256" key="5">
    <source>
        <dbReference type="ARBA" id="ARBA00022553"/>
    </source>
</evidence>
<dbReference type="eggNOG" id="COG0642">
    <property type="taxonomic scope" value="Bacteria"/>
</dbReference>
<dbReference type="SUPFAM" id="SSF55874">
    <property type="entry name" value="ATPase domain of HSP90 chaperone/DNA topoisomerase II/histidine kinase"/>
    <property type="match status" value="1"/>
</dbReference>
<keyword evidence="11 13" id="KW-1133">Transmembrane helix</keyword>
<dbReference type="PROSITE" id="PS50885">
    <property type="entry name" value="HAMP"/>
    <property type="match status" value="1"/>
</dbReference>
<name>H5UN22_9MICO</name>
<dbReference type="GO" id="GO:0000155">
    <property type="term" value="F:phosphorelay sensor kinase activity"/>
    <property type="evidence" value="ECO:0007669"/>
    <property type="project" value="InterPro"/>
</dbReference>
<dbReference type="InterPro" id="IPR036097">
    <property type="entry name" value="HisK_dim/P_sf"/>
</dbReference>
<keyword evidence="5" id="KW-0597">Phosphoprotein</keyword>
<comment type="caution">
    <text evidence="16">The sequence shown here is derived from an EMBL/GenBank/DDBJ whole genome shotgun (WGS) entry which is preliminary data.</text>
</comment>
<evidence type="ECO:0000256" key="3">
    <source>
        <dbReference type="ARBA" id="ARBA00012438"/>
    </source>
</evidence>
<feature type="domain" description="Histidine kinase" evidence="14">
    <location>
        <begin position="139"/>
        <end position="339"/>
    </location>
</feature>
<keyword evidence="4" id="KW-1003">Cell membrane</keyword>
<keyword evidence="10" id="KW-0067">ATP-binding</keyword>
<dbReference type="InterPro" id="IPR003594">
    <property type="entry name" value="HATPase_dom"/>
</dbReference>
<evidence type="ECO:0000256" key="9">
    <source>
        <dbReference type="ARBA" id="ARBA00022777"/>
    </source>
</evidence>
<dbReference type="InterPro" id="IPR005467">
    <property type="entry name" value="His_kinase_dom"/>
</dbReference>
<dbReference type="RefSeq" id="WP_009481028.1">
    <property type="nucleotide sequence ID" value="NZ_BAFE01000003.1"/>
</dbReference>
<evidence type="ECO:0000256" key="6">
    <source>
        <dbReference type="ARBA" id="ARBA00022679"/>
    </source>
</evidence>
<evidence type="ECO:0000256" key="4">
    <source>
        <dbReference type="ARBA" id="ARBA00022475"/>
    </source>
</evidence>
<dbReference type="GO" id="GO:0005886">
    <property type="term" value="C:plasma membrane"/>
    <property type="evidence" value="ECO:0007669"/>
    <property type="project" value="UniProtKB-SubCell"/>
</dbReference>
<dbReference type="InterPro" id="IPR003660">
    <property type="entry name" value="HAMP_dom"/>
</dbReference>
<dbReference type="AlphaFoldDB" id="H5UN22"/>
<evidence type="ECO:0000313" key="17">
    <source>
        <dbReference type="Proteomes" id="UP000004367"/>
    </source>
</evidence>
<reference evidence="16 17" key="1">
    <citation type="submission" date="2012-02" db="EMBL/GenBank/DDBJ databases">
        <title>Whole genome shotgun sequence of Mobilicoccus pelagius NBRC 104925.</title>
        <authorList>
            <person name="Yoshida Y."/>
            <person name="Hosoyama A."/>
            <person name="Tsuchikane K."/>
            <person name="Katsumata H."/>
            <person name="Yamazaki S."/>
            <person name="Fujita N."/>
        </authorList>
    </citation>
    <scope>NUCLEOTIDE SEQUENCE [LARGE SCALE GENOMIC DNA]</scope>
    <source>
        <strain evidence="16 17">NBRC 104925</strain>
    </source>
</reference>
<keyword evidence="6" id="KW-0808">Transferase</keyword>
<dbReference type="SUPFAM" id="SSF47384">
    <property type="entry name" value="Homodimeric domain of signal transducing histidine kinase"/>
    <property type="match status" value="1"/>
</dbReference>
<dbReference type="PROSITE" id="PS50109">
    <property type="entry name" value="HIS_KIN"/>
    <property type="match status" value="1"/>
</dbReference>
<dbReference type="STRING" id="1089455.MOPEL_003_01560"/>
<dbReference type="Pfam" id="PF02518">
    <property type="entry name" value="HATPase_c"/>
    <property type="match status" value="1"/>
</dbReference>
<dbReference type="SMART" id="SM00387">
    <property type="entry name" value="HATPase_c"/>
    <property type="match status" value="1"/>
</dbReference>